<feature type="non-terminal residue" evidence="5">
    <location>
        <position position="248"/>
    </location>
</feature>
<dbReference type="PANTHER" id="PTHR43398:SF1">
    <property type="entry name" value="DOLICHOL-PHOSPHATE MANNOSYLTRANSFERASE SUBUNIT 1"/>
    <property type="match status" value="1"/>
</dbReference>
<dbReference type="AlphaFoldDB" id="A0A0S7Y4B4"/>
<dbReference type="EMBL" id="LIZX01000020">
    <property type="protein sequence ID" value="KPJ69602.1"/>
    <property type="molecule type" value="Genomic_DNA"/>
</dbReference>
<dbReference type="GO" id="GO:0016020">
    <property type="term" value="C:membrane"/>
    <property type="evidence" value="ECO:0007669"/>
    <property type="project" value="GOC"/>
</dbReference>
<comment type="caution">
    <text evidence="5">The sequence shown here is derived from an EMBL/GenBank/DDBJ whole genome shotgun (WGS) entry which is preliminary data.</text>
</comment>
<dbReference type="Proteomes" id="UP000051861">
    <property type="component" value="Unassembled WGS sequence"/>
</dbReference>
<dbReference type="GO" id="GO:0004582">
    <property type="term" value="F:dolichyl-phosphate beta-D-mannosyltransferase activity"/>
    <property type="evidence" value="ECO:0007669"/>
    <property type="project" value="InterPro"/>
</dbReference>
<evidence type="ECO:0000256" key="3">
    <source>
        <dbReference type="ARBA" id="ARBA00022679"/>
    </source>
</evidence>
<dbReference type="InterPro" id="IPR029044">
    <property type="entry name" value="Nucleotide-diphossugar_trans"/>
</dbReference>
<dbReference type="Gene3D" id="3.90.550.10">
    <property type="entry name" value="Spore Coat Polysaccharide Biosynthesis Protein SpsA, Chain A"/>
    <property type="match status" value="1"/>
</dbReference>
<name>A0A0S7Y4B4_UNCSA</name>
<dbReference type="Pfam" id="PF00535">
    <property type="entry name" value="Glycos_transf_2"/>
    <property type="match status" value="1"/>
</dbReference>
<gene>
    <name evidence="5" type="ORF">AMJ44_03325</name>
</gene>
<dbReference type="CDD" id="cd06442">
    <property type="entry name" value="DPM1_like"/>
    <property type="match status" value="1"/>
</dbReference>
<keyword evidence="2" id="KW-0328">Glycosyltransferase</keyword>
<protein>
    <recommendedName>
        <fullName evidence="4">Glycosyltransferase 2-like domain-containing protein</fullName>
    </recommendedName>
</protein>
<sequence length="248" mass="28302">MKDGKFGTARNKLLIVIPTYNEKENIENLIDLLLEIRSKPDLLVVDDDSPDGTGEILDKLALKHKGRISVIHRKEKLGIGSAHVKGFKYAINQGYPYILTMDADFSHHPKYIQKMIDQSKDFPLVIGSRYIEGGGTKNWTLLRQINSRAANFLAKTMLHIKCNDCTGGFRLYKKEVLTSINLDKIYSNGYSFLIEILYKCQLNGFQISEIPIIFEDRRAGSSKISKNEIFKAIKTLLRYWIISVSKNK</sequence>
<dbReference type="InterPro" id="IPR001173">
    <property type="entry name" value="Glyco_trans_2-like"/>
</dbReference>
<organism evidence="5 6">
    <name type="scientific">candidate division WOR-1 bacterium DG_54_3</name>
    <dbReference type="NCBI Taxonomy" id="1703775"/>
    <lineage>
        <taxon>Bacteria</taxon>
        <taxon>Bacillati</taxon>
        <taxon>Saganbacteria</taxon>
    </lineage>
</organism>
<evidence type="ECO:0000259" key="4">
    <source>
        <dbReference type="Pfam" id="PF00535"/>
    </source>
</evidence>
<dbReference type="InterPro" id="IPR039528">
    <property type="entry name" value="DPM1-like"/>
</dbReference>
<proteinExistence type="inferred from homology"/>
<evidence type="ECO:0000313" key="5">
    <source>
        <dbReference type="EMBL" id="KPJ69602.1"/>
    </source>
</evidence>
<reference evidence="5 6" key="1">
    <citation type="journal article" date="2015" name="Microbiome">
        <title>Genomic resolution of linkages in carbon, nitrogen, and sulfur cycling among widespread estuary sediment bacteria.</title>
        <authorList>
            <person name="Baker B.J."/>
            <person name="Lazar C.S."/>
            <person name="Teske A.P."/>
            <person name="Dick G.J."/>
        </authorList>
    </citation>
    <scope>NUCLEOTIDE SEQUENCE [LARGE SCALE GENOMIC DNA]</scope>
    <source>
        <strain evidence="5">DG_54_3</strain>
    </source>
</reference>
<dbReference type="PANTHER" id="PTHR43398">
    <property type="entry name" value="DOLICHOL-PHOSPHATE MANNOSYLTRANSFERASE SUBUNIT 1"/>
    <property type="match status" value="1"/>
</dbReference>
<dbReference type="FunFam" id="3.90.550.10:FF:000122">
    <property type="entry name" value="Dolichol-phosphate mannosyltransferase subunit 1"/>
    <property type="match status" value="1"/>
</dbReference>
<dbReference type="GO" id="GO:0009247">
    <property type="term" value="P:glycolipid biosynthetic process"/>
    <property type="evidence" value="ECO:0007669"/>
    <property type="project" value="TreeGrafter"/>
</dbReference>
<accession>A0A0S7Y4B4</accession>
<dbReference type="SUPFAM" id="SSF53448">
    <property type="entry name" value="Nucleotide-diphospho-sugar transferases"/>
    <property type="match status" value="1"/>
</dbReference>
<feature type="domain" description="Glycosyltransferase 2-like" evidence="4">
    <location>
        <begin position="15"/>
        <end position="177"/>
    </location>
</feature>
<evidence type="ECO:0000256" key="1">
    <source>
        <dbReference type="ARBA" id="ARBA00006739"/>
    </source>
</evidence>
<evidence type="ECO:0000313" key="6">
    <source>
        <dbReference type="Proteomes" id="UP000051861"/>
    </source>
</evidence>
<comment type="similarity">
    <text evidence="1">Belongs to the glycosyltransferase 2 family.</text>
</comment>
<evidence type="ECO:0000256" key="2">
    <source>
        <dbReference type="ARBA" id="ARBA00022676"/>
    </source>
</evidence>
<keyword evidence="3" id="KW-0808">Transferase</keyword>